<dbReference type="Gene3D" id="3.90.550.10">
    <property type="entry name" value="Spore Coat Polysaccharide Biosynthesis Protein SpsA, Chain A"/>
    <property type="match status" value="1"/>
</dbReference>
<dbReference type="PANTHER" id="PTHR48090:SF7">
    <property type="entry name" value="RFBJ PROTEIN"/>
    <property type="match status" value="1"/>
</dbReference>
<organism evidence="2 3">
    <name type="scientific">Candidatus Woykebacteria bacterium GWA1_44_8</name>
    <dbReference type="NCBI Taxonomy" id="1802591"/>
    <lineage>
        <taxon>Bacteria</taxon>
        <taxon>Candidatus Woykeibacteriota</taxon>
    </lineage>
</organism>
<dbReference type="InterPro" id="IPR050256">
    <property type="entry name" value="Glycosyltransferase_2"/>
</dbReference>
<reference evidence="2 3" key="1">
    <citation type="journal article" date="2016" name="Nat. Commun.">
        <title>Thousands of microbial genomes shed light on interconnected biogeochemical processes in an aquifer system.</title>
        <authorList>
            <person name="Anantharaman K."/>
            <person name="Brown C.T."/>
            <person name="Hug L.A."/>
            <person name="Sharon I."/>
            <person name="Castelle C.J."/>
            <person name="Probst A.J."/>
            <person name="Thomas B.C."/>
            <person name="Singh A."/>
            <person name="Wilkins M.J."/>
            <person name="Karaoz U."/>
            <person name="Brodie E.L."/>
            <person name="Williams K.H."/>
            <person name="Hubbard S.S."/>
            <person name="Banfield J.F."/>
        </authorList>
    </citation>
    <scope>NUCLEOTIDE SEQUENCE [LARGE SCALE GENOMIC DNA]</scope>
</reference>
<evidence type="ECO:0000259" key="1">
    <source>
        <dbReference type="Pfam" id="PF00535"/>
    </source>
</evidence>
<gene>
    <name evidence="2" type="ORF">A2113_03975</name>
</gene>
<dbReference type="SUPFAM" id="SSF53448">
    <property type="entry name" value="Nucleotide-diphospho-sugar transferases"/>
    <property type="match status" value="1"/>
</dbReference>
<name>A0A1G1W1Y2_9BACT</name>
<proteinExistence type="predicted"/>
<dbReference type="EMBL" id="MHCN01000011">
    <property type="protein sequence ID" value="OGY21686.1"/>
    <property type="molecule type" value="Genomic_DNA"/>
</dbReference>
<dbReference type="PANTHER" id="PTHR48090">
    <property type="entry name" value="UNDECAPRENYL-PHOSPHATE 4-DEOXY-4-FORMAMIDO-L-ARABINOSE TRANSFERASE-RELATED"/>
    <property type="match status" value="1"/>
</dbReference>
<dbReference type="CDD" id="cd04179">
    <property type="entry name" value="DPM_DPG-synthase_like"/>
    <property type="match status" value="1"/>
</dbReference>
<dbReference type="InterPro" id="IPR029044">
    <property type="entry name" value="Nucleotide-diphossugar_trans"/>
</dbReference>
<dbReference type="Pfam" id="PF00535">
    <property type="entry name" value="Glycos_transf_2"/>
    <property type="match status" value="1"/>
</dbReference>
<protein>
    <recommendedName>
        <fullName evidence="1">Glycosyltransferase 2-like domain-containing protein</fullName>
    </recommendedName>
</protein>
<sequence>MKSKPVLSIIIPIFNESATAFQALERVHRYKNDKFGKEIIIVESNSTDGTKEIVRDFCKKNKIEKVYYQDKPSGKSSAVRLGLEHATGDFILIQDADLEYDVSDYESLVKPLIDGKSDFVLGSRNLGIYGRQKWRVRDFGEGEKLYAEILNIGGVVIHNFFNLLYWIKITDATTMFKVVRKSLIGRLKLTEEYFGLDWELVCKLIRLGYKPYEVPVKFKARGNKHGKKIKIFRDGMNALRIIIKYRFTPLESFVKK</sequence>
<dbReference type="Proteomes" id="UP000176299">
    <property type="component" value="Unassembled WGS sequence"/>
</dbReference>
<evidence type="ECO:0000313" key="3">
    <source>
        <dbReference type="Proteomes" id="UP000176299"/>
    </source>
</evidence>
<dbReference type="STRING" id="1802591.A2113_03975"/>
<feature type="domain" description="Glycosyltransferase 2-like" evidence="1">
    <location>
        <begin position="8"/>
        <end position="152"/>
    </location>
</feature>
<dbReference type="AlphaFoldDB" id="A0A1G1W1Y2"/>
<dbReference type="InterPro" id="IPR001173">
    <property type="entry name" value="Glyco_trans_2-like"/>
</dbReference>
<comment type="caution">
    <text evidence="2">The sequence shown here is derived from an EMBL/GenBank/DDBJ whole genome shotgun (WGS) entry which is preliminary data.</text>
</comment>
<evidence type="ECO:0000313" key="2">
    <source>
        <dbReference type="EMBL" id="OGY21686.1"/>
    </source>
</evidence>
<accession>A0A1G1W1Y2</accession>